<comment type="subcellular location">
    <subcellularLocation>
        <location evidence="1">Membrane</location>
        <topology evidence="1">Multi-pass membrane protein</topology>
    </subcellularLocation>
</comment>
<evidence type="ECO:0000313" key="8">
    <source>
        <dbReference type="EMBL" id="CAE0363156.1"/>
    </source>
</evidence>
<feature type="compositionally biased region" description="Basic and acidic residues" evidence="6">
    <location>
        <begin position="462"/>
        <end position="472"/>
    </location>
</feature>
<feature type="transmembrane region" description="Helical" evidence="7">
    <location>
        <begin position="349"/>
        <end position="371"/>
    </location>
</feature>
<feature type="transmembrane region" description="Helical" evidence="7">
    <location>
        <begin position="7"/>
        <end position="27"/>
    </location>
</feature>
<dbReference type="GO" id="GO:0016020">
    <property type="term" value="C:membrane"/>
    <property type="evidence" value="ECO:0007669"/>
    <property type="project" value="UniProtKB-SubCell"/>
</dbReference>
<gene>
    <name evidence="8" type="ORF">ALAG00032_LOCUS3897</name>
</gene>
<feature type="transmembrane region" description="Helical" evidence="7">
    <location>
        <begin position="326"/>
        <end position="343"/>
    </location>
</feature>
<sequence>MEVQHIIVGNLVTLLALAVIGATGWLFEPYLGYLFWGQLFALALRGPRDRIKKKNEGIDGAARRLMGRLCLGLIFISILSLIGLGHDLAYTGSIIKSAAQQSPNAPHWLKKRIEPLVDDLKPKVIEAAAPFVLGLDDDDAIECCELIEDTIIEKAGLYGSDYESLGRQAINAANAMIKRGEADNLDDLKNEIKQKFQLLKGKVQNDEHLKDQGKAAAQQALGMLIKIITSIIHFFTTLAAFLAASIGKVIGAIIFSIAVYAQLARENDYISLLILQVAPAADDEVRILSQVTEALVVSPIFRAVSFGIASFTLILLFGARCATTSALLAMASGLFYPFFPSLLSSLPWALGLALSGAYLRAIIFFLLHTIILSKIAKTYESAFATNLALPLNFVRLAFILGFQRLGIQGVILGPLLLAVATLSFRVLARTSGDVLPDDDNNNNDDQQGDTSKIEETAATIQEENRSSAEHTPKVFTTTIADESLPVDTPNVASNSKPTEIVQKMVDQKKPPPSTMPSSSKQPVPPVESKNDNLVPNKKPPVAPKPEIQVPPPLNLPVSTNGNKTKTTKRSYSPAFFKSKEKKKQ</sequence>
<feature type="transmembrane region" description="Helical" evidence="7">
    <location>
        <begin position="65"/>
        <end position="84"/>
    </location>
</feature>
<protein>
    <submittedName>
        <fullName evidence="8">Uncharacterized protein</fullName>
    </submittedName>
</protein>
<evidence type="ECO:0000256" key="5">
    <source>
        <dbReference type="ARBA" id="ARBA00023136"/>
    </source>
</evidence>
<feature type="compositionally biased region" description="Pro residues" evidence="6">
    <location>
        <begin position="537"/>
        <end position="554"/>
    </location>
</feature>
<feature type="transmembrane region" description="Helical" evidence="7">
    <location>
        <begin position="300"/>
        <end position="319"/>
    </location>
</feature>
<evidence type="ECO:0000256" key="1">
    <source>
        <dbReference type="ARBA" id="ARBA00004141"/>
    </source>
</evidence>
<dbReference type="EMBL" id="HBIJ01005509">
    <property type="protein sequence ID" value="CAE0363156.1"/>
    <property type="molecule type" value="Transcribed_RNA"/>
</dbReference>
<feature type="transmembrane region" description="Helical" evidence="7">
    <location>
        <begin position="231"/>
        <end position="261"/>
    </location>
</feature>
<feature type="transmembrane region" description="Helical" evidence="7">
    <location>
        <begin position="407"/>
        <end position="428"/>
    </location>
</feature>
<organism evidence="8">
    <name type="scientific">Aureoumbra lagunensis</name>
    <dbReference type="NCBI Taxonomy" id="44058"/>
    <lineage>
        <taxon>Eukaryota</taxon>
        <taxon>Sar</taxon>
        <taxon>Stramenopiles</taxon>
        <taxon>Ochrophyta</taxon>
        <taxon>Pelagophyceae</taxon>
        <taxon>Pelagomonadales</taxon>
        <taxon>Aureoumbra</taxon>
    </lineage>
</organism>
<accession>A0A7S3NIX2</accession>
<dbReference type="InterPro" id="IPR002549">
    <property type="entry name" value="AI-2E-like"/>
</dbReference>
<keyword evidence="4 7" id="KW-1133">Transmembrane helix</keyword>
<evidence type="ECO:0000256" key="6">
    <source>
        <dbReference type="SAM" id="MobiDB-lite"/>
    </source>
</evidence>
<name>A0A7S3NIX2_9STRA</name>
<feature type="transmembrane region" description="Helical" evidence="7">
    <location>
        <begin position="383"/>
        <end position="401"/>
    </location>
</feature>
<dbReference type="AlphaFoldDB" id="A0A7S3NIX2"/>
<evidence type="ECO:0000256" key="4">
    <source>
        <dbReference type="ARBA" id="ARBA00022989"/>
    </source>
</evidence>
<reference evidence="8" key="1">
    <citation type="submission" date="2021-01" db="EMBL/GenBank/DDBJ databases">
        <authorList>
            <person name="Corre E."/>
            <person name="Pelletier E."/>
            <person name="Niang G."/>
            <person name="Scheremetjew M."/>
            <person name="Finn R."/>
            <person name="Kale V."/>
            <person name="Holt S."/>
            <person name="Cochrane G."/>
            <person name="Meng A."/>
            <person name="Brown T."/>
            <person name="Cohen L."/>
        </authorList>
    </citation>
    <scope>NUCLEOTIDE SEQUENCE</scope>
    <source>
        <strain evidence="8">CCMP1510</strain>
    </source>
</reference>
<evidence type="ECO:0000256" key="3">
    <source>
        <dbReference type="ARBA" id="ARBA00022692"/>
    </source>
</evidence>
<dbReference type="PANTHER" id="PTHR21716">
    <property type="entry name" value="TRANSMEMBRANE PROTEIN"/>
    <property type="match status" value="1"/>
</dbReference>
<comment type="similarity">
    <text evidence="2">Belongs to the autoinducer-2 exporter (AI-2E) (TC 2.A.86) family.</text>
</comment>
<feature type="region of interest" description="Disordered" evidence="6">
    <location>
        <begin position="460"/>
        <end position="584"/>
    </location>
</feature>
<evidence type="ECO:0000256" key="2">
    <source>
        <dbReference type="ARBA" id="ARBA00009773"/>
    </source>
</evidence>
<keyword evidence="3 7" id="KW-0812">Transmembrane</keyword>
<dbReference type="PANTHER" id="PTHR21716:SF4">
    <property type="entry name" value="TRANSMEMBRANE PROTEIN 245"/>
    <property type="match status" value="1"/>
</dbReference>
<evidence type="ECO:0000256" key="7">
    <source>
        <dbReference type="SAM" id="Phobius"/>
    </source>
</evidence>
<proteinExistence type="inferred from homology"/>
<keyword evidence="5 7" id="KW-0472">Membrane</keyword>